<keyword evidence="7" id="KW-0677">Repeat</keyword>
<dbReference type="EMBL" id="CP011797">
    <property type="protein sequence ID" value="ATX76498.1"/>
    <property type="molecule type" value="Genomic_DNA"/>
</dbReference>
<evidence type="ECO:0000313" key="13">
    <source>
        <dbReference type="Proteomes" id="UP000229757"/>
    </source>
</evidence>
<evidence type="ECO:0000256" key="2">
    <source>
        <dbReference type="ARBA" id="ARBA00007274"/>
    </source>
</evidence>
<dbReference type="GO" id="GO:0009001">
    <property type="term" value="F:serine O-acetyltransferase activity"/>
    <property type="evidence" value="ECO:0007669"/>
    <property type="project" value="UniProtKB-EC"/>
</dbReference>
<sequence>MTDYHRAVDLAQLWHTIRAEATRDAGQFPLLSDFYRRNILQHENFGQALAYILAVKLSDGEAQIGQWHLLVLDLMADHPDIEMAALKDLSCQLQSNASVKDHYTPLLHFGGYQALQSYRLAHACWQQGDRPLASYMQGRVVTLYGVDIHPAAQVGAGIFIDHAVGIVVGETAVIEDDVTIFQCVTLGGTGKGSGDRHPKVRQGAFIGSGALILGNIEIGAGAKVGAGAIVVKSVAAHQTVIGSVAQAHSNKLDTQGNTA</sequence>
<dbReference type="PROSITE" id="PS00101">
    <property type="entry name" value="HEXAPEP_TRANSFERASES"/>
    <property type="match status" value="1"/>
</dbReference>
<evidence type="ECO:0000256" key="3">
    <source>
        <dbReference type="ARBA" id="ARBA00013266"/>
    </source>
</evidence>
<evidence type="ECO:0000256" key="10">
    <source>
        <dbReference type="ARBA" id="ARBA00049486"/>
    </source>
</evidence>
<dbReference type="FunFam" id="2.160.10.10:FF:000002">
    <property type="entry name" value="Serine acetyltransferase"/>
    <property type="match status" value="1"/>
</dbReference>
<dbReference type="InterPro" id="IPR001451">
    <property type="entry name" value="Hexapep"/>
</dbReference>
<dbReference type="InterPro" id="IPR018357">
    <property type="entry name" value="Hexapep_transf_CS"/>
</dbReference>
<keyword evidence="9 12" id="KW-0012">Acyltransferase</keyword>
<comment type="pathway">
    <text evidence="1">Amino-acid biosynthesis; L-cysteine biosynthesis; L-cysteine from L-serine: step 1/2.</text>
</comment>
<dbReference type="EC" id="2.3.1.30" evidence="3"/>
<dbReference type="RefSeq" id="WP_100256837.1">
    <property type="nucleotide sequence ID" value="NZ_CP011797.1"/>
</dbReference>
<keyword evidence="13" id="KW-1185">Reference proteome</keyword>
<keyword evidence="8" id="KW-0198">Cysteine biosynthesis</keyword>
<dbReference type="AlphaFoldDB" id="A0A2K8KNZ1"/>
<dbReference type="InterPro" id="IPR010493">
    <property type="entry name" value="Ser_AcTrfase_N"/>
</dbReference>
<evidence type="ECO:0000313" key="12">
    <source>
        <dbReference type="EMBL" id="ATX76498.1"/>
    </source>
</evidence>
<name>A0A2K8KNZ1_9GAMM</name>
<comment type="similarity">
    <text evidence="2">Belongs to the transferase hexapeptide repeat family.</text>
</comment>
<evidence type="ECO:0000256" key="6">
    <source>
        <dbReference type="ARBA" id="ARBA00022679"/>
    </source>
</evidence>
<dbReference type="InterPro" id="IPR042122">
    <property type="entry name" value="Ser_AcTrfase_N_sf"/>
</dbReference>
<proteinExistence type="inferred from homology"/>
<feature type="domain" description="Serine acetyltransferase N-terminal" evidence="11">
    <location>
        <begin position="13"/>
        <end position="117"/>
    </location>
</feature>
<evidence type="ECO:0000256" key="7">
    <source>
        <dbReference type="ARBA" id="ARBA00022737"/>
    </source>
</evidence>
<dbReference type="OrthoDB" id="9801456at2"/>
<evidence type="ECO:0000256" key="8">
    <source>
        <dbReference type="ARBA" id="ARBA00023192"/>
    </source>
</evidence>
<evidence type="ECO:0000256" key="5">
    <source>
        <dbReference type="ARBA" id="ARBA00022605"/>
    </source>
</evidence>
<dbReference type="GO" id="GO:0005737">
    <property type="term" value="C:cytoplasm"/>
    <property type="evidence" value="ECO:0007669"/>
    <property type="project" value="InterPro"/>
</dbReference>
<keyword evidence="6 12" id="KW-0808">Transferase</keyword>
<dbReference type="Gene3D" id="1.10.3130.10">
    <property type="entry name" value="serine acetyltransferase, domain 1"/>
    <property type="match status" value="1"/>
</dbReference>
<reference evidence="12 13" key="1">
    <citation type="journal article" date="2017" name="Environ. Microbiol.">
        <title>Genomic and physiological analyses of 'Reinekea forsetii' reveal a versatile opportunistic lifestyle during spring algae blooms.</title>
        <authorList>
            <person name="Avci B."/>
            <person name="Hahnke R.L."/>
            <person name="Chafee M."/>
            <person name="Fischer T."/>
            <person name="Gruber-Vodicka H."/>
            <person name="Tegetmeyer H.E."/>
            <person name="Harder J."/>
            <person name="Fuchs B.M."/>
            <person name="Amann R.I."/>
            <person name="Teeling H."/>
        </authorList>
    </citation>
    <scope>NUCLEOTIDE SEQUENCE [LARGE SCALE GENOMIC DNA]</scope>
    <source>
        <strain evidence="12 13">Hel1_31_D35</strain>
    </source>
</reference>
<accession>A0A2K8KNZ1</accession>
<dbReference type="NCBIfam" id="NF041874">
    <property type="entry name" value="EPS_EpsC"/>
    <property type="match status" value="1"/>
</dbReference>
<dbReference type="Proteomes" id="UP000229757">
    <property type="component" value="Chromosome"/>
</dbReference>
<evidence type="ECO:0000256" key="9">
    <source>
        <dbReference type="ARBA" id="ARBA00023315"/>
    </source>
</evidence>
<keyword evidence="5" id="KW-0028">Amino-acid biosynthesis</keyword>
<organism evidence="12 13">
    <name type="scientific">Reinekea forsetii</name>
    <dbReference type="NCBI Taxonomy" id="1336806"/>
    <lineage>
        <taxon>Bacteria</taxon>
        <taxon>Pseudomonadati</taxon>
        <taxon>Pseudomonadota</taxon>
        <taxon>Gammaproteobacteria</taxon>
        <taxon>Oceanospirillales</taxon>
        <taxon>Saccharospirillaceae</taxon>
        <taxon>Reinekea</taxon>
    </lineage>
</organism>
<evidence type="ECO:0000256" key="1">
    <source>
        <dbReference type="ARBA" id="ARBA00004876"/>
    </source>
</evidence>
<dbReference type="SUPFAM" id="SSF51161">
    <property type="entry name" value="Trimeric LpxA-like enzymes"/>
    <property type="match status" value="1"/>
</dbReference>
<dbReference type="KEGG" id="rfo:REIFOR_01352"/>
<dbReference type="InterPro" id="IPR053376">
    <property type="entry name" value="Serine_acetyltransferase"/>
</dbReference>
<gene>
    <name evidence="12" type="ORF">REIFOR_01352</name>
</gene>
<dbReference type="InterPro" id="IPR045304">
    <property type="entry name" value="LbH_SAT"/>
</dbReference>
<dbReference type="InterPro" id="IPR011004">
    <property type="entry name" value="Trimer_LpxA-like_sf"/>
</dbReference>
<evidence type="ECO:0000259" key="11">
    <source>
        <dbReference type="SMART" id="SM00971"/>
    </source>
</evidence>
<dbReference type="GO" id="GO:0006535">
    <property type="term" value="P:cysteine biosynthetic process from serine"/>
    <property type="evidence" value="ECO:0007669"/>
    <property type="project" value="InterPro"/>
</dbReference>
<dbReference type="Pfam" id="PF06426">
    <property type="entry name" value="SATase_N"/>
    <property type="match status" value="1"/>
</dbReference>
<dbReference type="CDD" id="cd03354">
    <property type="entry name" value="LbH_SAT"/>
    <property type="match status" value="1"/>
</dbReference>
<dbReference type="PANTHER" id="PTHR42811">
    <property type="entry name" value="SERINE ACETYLTRANSFERASE"/>
    <property type="match status" value="1"/>
</dbReference>
<dbReference type="UniPathway" id="UPA00136">
    <property type="reaction ID" value="UER00199"/>
</dbReference>
<dbReference type="Pfam" id="PF00132">
    <property type="entry name" value="Hexapep"/>
    <property type="match status" value="1"/>
</dbReference>
<comment type="catalytic activity">
    <reaction evidence="10">
        <text>L-serine + acetyl-CoA = O-acetyl-L-serine + CoA</text>
        <dbReference type="Rhea" id="RHEA:24560"/>
        <dbReference type="ChEBI" id="CHEBI:33384"/>
        <dbReference type="ChEBI" id="CHEBI:57287"/>
        <dbReference type="ChEBI" id="CHEBI:57288"/>
        <dbReference type="ChEBI" id="CHEBI:58340"/>
        <dbReference type="EC" id="2.3.1.30"/>
    </reaction>
</comment>
<evidence type="ECO:0000256" key="4">
    <source>
        <dbReference type="ARBA" id="ARBA00018522"/>
    </source>
</evidence>
<dbReference type="SMART" id="SM00971">
    <property type="entry name" value="SATase_N"/>
    <property type="match status" value="1"/>
</dbReference>
<dbReference type="Gene3D" id="2.160.10.10">
    <property type="entry name" value="Hexapeptide repeat proteins"/>
    <property type="match status" value="1"/>
</dbReference>
<protein>
    <recommendedName>
        <fullName evidence="4">Serine acetyltransferase</fullName>
        <ecNumber evidence="3">2.3.1.30</ecNumber>
    </recommendedName>
</protein>